<keyword evidence="3" id="KW-1185">Reference proteome</keyword>
<sequence>MTTKATTTKAEAPPIAPMSPMVISSIVLPIAAILLYIPYTFHTGLFHSSFALKAETLRADLNLDSCSRLVTPADMGWCAEPVVQKSTGMAYFVCDDSRPWWDPVRMIWEQAPPGKQGGSLWAWDLKDQSSSPRQLELTSQVDAMEIFHPLSVSVMPSSNGDSPDANILLIANHPFADSAGSVDVYRHPLGDGDGMNHVAFYDRIAGDALDGQSPYRVEAVNEQWGLPISPAVAGGGPDIKVPSFLFTAVPSPDKPKGGLGPMLRGSGTVLSRKPTLLEYLADVFLPTRPSPPKDVFYHLSTAYRTKSAFATTTAYPHHPPLVRAWDGAGKEGGSNSSMHNVFVTGTAAKDSLFEQWDQHWVRGPHYGEAMATNQKVSTSVQVRWPSFVTIWNKGFEKVLRAISVDSLGRLWTVSSADEGLSEKLVETLRMGNSTEDIQPGVLVYQTTFVHRIGAAFAHPWELQRIGSAKKKGQWLTKEFFTSLIYRRGTKGDKDVGFLPKAPTGIAVDDERKRIIVTSSWDKGIAVCQWKDGWVEM</sequence>
<organism evidence="2 3">
    <name type="scientific">Pseudomicrostroma glucosiphilum</name>
    <dbReference type="NCBI Taxonomy" id="1684307"/>
    <lineage>
        <taxon>Eukaryota</taxon>
        <taxon>Fungi</taxon>
        <taxon>Dikarya</taxon>
        <taxon>Basidiomycota</taxon>
        <taxon>Ustilaginomycotina</taxon>
        <taxon>Exobasidiomycetes</taxon>
        <taxon>Microstromatales</taxon>
        <taxon>Microstromatales incertae sedis</taxon>
        <taxon>Pseudomicrostroma</taxon>
    </lineage>
</organism>
<dbReference type="InterPro" id="IPR011042">
    <property type="entry name" value="6-blade_b-propeller_TolB-like"/>
</dbReference>
<dbReference type="OrthoDB" id="5307922at2759"/>
<evidence type="ECO:0000313" key="3">
    <source>
        <dbReference type="Proteomes" id="UP000245942"/>
    </source>
</evidence>
<dbReference type="GeneID" id="37013250"/>
<keyword evidence="1" id="KW-0472">Membrane</keyword>
<keyword evidence="1" id="KW-0812">Transmembrane</keyword>
<evidence type="ECO:0000256" key="1">
    <source>
        <dbReference type="SAM" id="Phobius"/>
    </source>
</evidence>
<evidence type="ECO:0000313" key="2">
    <source>
        <dbReference type="EMBL" id="PWN24274.1"/>
    </source>
</evidence>
<dbReference type="AlphaFoldDB" id="A0A316UH88"/>
<name>A0A316UH88_9BASI</name>
<dbReference type="Gene3D" id="2.120.10.30">
    <property type="entry name" value="TolB, C-terminal domain"/>
    <property type="match status" value="1"/>
</dbReference>
<protein>
    <submittedName>
        <fullName evidence="2">Uncharacterized protein</fullName>
    </submittedName>
</protein>
<keyword evidence="1" id="KW-1133">Transmembrane helix</keyword>
<proteinExistence type="predicted"/>
<accession>A0A316UH88</accession>
<reference evidence="2 3" key="1">
    <citation type="journal article" date="2018" name="Mol. Biol. Evol.">
        <title>Broad Genomic Sampling Reveals a Smut Pathogenic Ancestry of the Fungal Clade Ustilaginomycotina.</title>
        <authorList>
            <person name="Kijpornyongpan T."/>
            <person name="Mondo S.J."/>
            <person name="Barry K."/>
            <person name="Sandor L."/>
            <person name="Lee J."/>
            <person name="Lipzen A."/>
            <person name="Pangilinan J."/>
            <person name="LaButti K."/>
            <person name="Hainaut M."/>
            <person name="Henrissat B."/>
            <person name="Grigoriev I.V."/>
            <person name="Spatafora J.W."/>
            <person name="Aime M.C."/>
        </authorList>
    </citation>
    <scope>NUCLEOTIDE SEQUENCE [LARGE SCALE GENOMIC DNA]</scope>
    <source>
        <strain evidence="2 3">MCA 4718</strain>
    </source>
</reference>
<feature type="transmembrane region" description="Helical" evidence="1">
    <location>
        <begin position="21"/>
        <end position="39"/>
    </location>
</feature>
<dbReference type="RefSeq" id="XP_025351434.1">
    <property type="nucleotide sequence ID" value="XM_025491516.1"/>
</dbReference>
<dbReference type="EMBL" id="KZ819321">
    <property type="protein sequence ID" value="PWN24274.1"/>
    <property type="molecule type" value="Genomic_DNA"/>
</dbReference>
<dbReference type="Proteomes" id="UP000245942">
    <property type="component" value="Unassembled WGS sequence"/>
</dbReference>
<gene>
    <name evidence="2" type="ORF">BCV69DRAFT_280165</name>
</gene>